<dbReference type="PANTHER" id="PTHR31672">
    <property type="entry name" value="BNACNNG10540D PROTEIN"/>
    <property type="match status" value="1"/>
</dbReference>
<dbReference type="SUPFAM" id="SSF81383">
    <property type="entry name" value="F-box domain"/>
    <property type="match status" value="1"/>
</dbReference>
<dbReference type="SMART" id="SM00256">
    <property type="entry name" value="FBOX"/>
    <property type="match status" value="1"/>
</dbReference>
<dbReference type="AlphaFoldDB" id="A0A022PW19"/>
<keyword evidence="4" id="KW-1185">Reference proteome</keyword>
<dbReference type="PROSITE" id="PS50181">
    <property type="entry name" value="FBOX"/>
    <property type="match status" value="1"/>
</dbReference>
<dbReference type="Proteomes" id="UP000030748">
    <property type="component" value="Unassembled WGS sequence"/>
</dbReference>
<evidence type="ECO:0000256" key="1">
    <source>
        <dbReference type="SAM" id="MobiDB-lite"/>
    </source>
</evidence>
<feature type="region of interest" description="Disordered" evidence="1">
    <location>
        <begin position="1"/>
        <end position="21"/>
    </location>
</feature>
<organism evidence="3 4">
    <name type="scientific">Erythranthe guttata</name>
    <name type="common">Yellow monkey flower</name>
    <name type="synonym">Mimulus guttatus</name>
    <dbReference type="NCBI Taxonomy" id="4155"/>
    <lineage>
        <taxon>Eukaryota</taxon>
        <taxon>Viridiplantae</taxon>
        <taxon>Streptophyta</taxon>
        <taxon>Embryophyta</taxon>
        <taxon>Tracheophyta</taxon>
        <taxon>Spermatophyta</taxon>
        <taxon>Magnoliopsida</taxon>
        <taxon>eudicotyledons</taxon>
        <taxon>Gunneridae</taxon>
        <taxon>Pentapetalae</taxon>
        <taxon>asterids</taxon>
        <taxon>lamiids</taxon>
        <taxon>Lamiales</taxon>
        <taxon>Phrymaceae</taxon>
        <taxon>Erythranthe</taxon>
    </lineage>
</organism>
<name>A0A022PW19_ERYGU</name>
<dbReference type="EMBL" id="KI632310">
    <property type="protein sequence ID" value="EYU19003.1"/>
    <property type="molecule type" value="Genomic_DNA"/>
</dbReference>
<dbReference type="PANTHER" id="PTHR31672:SF13">
    <property type="entry name" value="F-BOX PROTEIN CPR30-LIKE"/>
    <property type="match status" value="1"/>
</dbReference>
<dbReference type="InterPro" id="IPR001810">
    <property type="entry name" value="F-box_dom"/>
</dbReference>
<protein>
    <recommendedName>
        <fullName evidence="2">F-box domain-containing protein</fullName>
    </recommendedName>
</protein>
<evidence type="ECO:0000259" key="2">
    <source>
        <dbReference type="PROSITE" id="PS50181"/>
    </source>
</evidence>
<dbReference type="Gene3D" id="1.20.1280.50">
    <property type="match status" value="1"/>
</dbReference>
<gene>
    <name evidence="3" type="ORF">MIMGU_mgv1a026720mg</name>
</gene>
<sequence>MEEDDQQQVAAPPSPEEPTELDSIPYHILEEILTHVPAKTVFCCMAVNTPWLSILDNKRFFKRHHSLSSARPLVVFSNPLGSKSNRVLHLYEGRTASDFEPRTRNLSTRIEFPDMARGRRTFLQGVNPLLTSCKGLTCWATRHGGGDVVISNPITGEYILANTIARGRKSYREVASIFVGLGFSRRTNTFELLKMTIGLADQNDFSMTWYPELLALGARSWKRAGVAPQLDFSRMIYDLMYVDDGTMYWRYKNEPSICAFDFDLTLFRVVDLPEFEGPVLKTVSLGVLDNTLCVSFVSPDDSHVELWSASKTVVDHNGGAHGTGQTTNWKKLYHIETLTTMLENSGRVWSRGAYRPIMYVENNKILMHDWRTNFLMYDVVTGSESVFPITEDIRDEDGHRMAVQVVSHVPNIISMRETLNIQQGSYVRVYCTDSR</sequence>
<proteinExistence type="predicted"/>
<evidence type="ECO:0000313" key="3">
    <source>
        <dbReference type="EMBL" id="EYU19003.1"/>
    </source>
</evidence>
<feature type="domain" description="F-box" evidence="2">
    <location>
        <begin position="18"/>
        <end position="64"/>
    </location>
</feature>
<dbReference type="InterPro" id="IPR050796">
    <property type="entry name" value="SCF_F-box_component"/>
</dbReference>
<accession>A0A022PW19</accession>
<dbReference type="KEGG" id="egt:105948925"/>
<dbReference type="OrthoDB" id="610337at2759"/>
<reference evidence="3 4" key="1">
    <citation type="journal article" date="2013" name="Proc. Natl. Acad. Sci. U.S.A.">
        <title>Fine-scale variation in meiotic recombination in Mimulus inferred from population shotgun sequencing.</title>
        <authorList>
            <person name="Hellsten U."/>
            <person name="Wright K.M."/>
            <person name="Jenkins J."/>
            <person name="Shu S."/>
            <person name="Yuan Y."/>
            <person name="Wessler S.R."/>
            <person name="Schmutz J."/>
            <person name="Willis J.H."/>
            <person name="Rokhsar D.S."/>
        </authorList>
    </citation>
    <scope>NUCLEOTIDE SEQUENCE [LARGE SCALE GENOMIC DNA]</scope>
    <source>
        <strain evidence="4">cv. DUN x IM62</strain>
    </source>
</reference>
<evidence type="ECO:0000313" key="4">
    <source>
        <dbReference type="Proteomes" id="UP000030748"/>
    </source>
</evidence>
<dbReference type="Pfam" id="PF00646">
    <property type="entry name" value="F-box"/>
    <property type="match status" value="1"/>
</dbReference>
<dbReference type="InterPro" id="IPR036047">
    <property type="entry name" value="F-box-like_dom_sf"/>
</dbReference>